<evidence type="ECO:0000313" key="1">
    <source>
        <dbReference type="EMBL" id="KAL3788514.1"/>
    </source>
</evidence>
<organism evidence="1 2">
    <name type="scientific">Cyclotella cryptica</name>
    <dbReference type="NCBI Taxonomy" id="29204"/>
    <lineage>
        <taxon>Eukaryota</taxon>
        <taxon>Sar</taxon>
        <taxon>Stramenopiles</taxon>
        <taxon>Ochrophyta</taxon>
        <taxon>Bacillariophyta</taxon>
        <taxon>Coscinodiscophyceae</taxon>
        <taxon>Thalassiosirophycidae</taxon>
        <taxon>Stephanodiscales</taxon>
        <taxon>Stephanodiscaceae</taxon>
        <taxon>Cyclotella</taxon>
    </lineage>
</organism>
<gene>
    <name evidence="1" type="ORF">HJC23_006552</name>
</gene>
<keyword evidence="2" id="KW-1185">Reference proteome</keyword>
<dbReference type="Proteomes" id="UP001516023">
    <property type="component" value="Unassembled WGS sequence"/>
</dbReference>
<reference evidence="1 2" key="1">
    <citation type="journal article" date="2020" name="G3 (Bethesda)">
        <title>Improved Reference Genome for Cyclotella cryptica CCMP332, a Model for Cell Wall Morphogenesis, Salinity Adaptation, and Lipid Production in Diatoms (Bacillariophyta).</title>
        <authorList>
            <person name="Roberts W.R."/>
            <person name="Downey K.M."/>
            <person name="Ruck E.C."/>
            <person name="Traller J.C."/>
            <person name="Alverson A.J."/>
        </authorList>
    </citation>
    <scope>NUCLEOTIDE SEQUENCE [LARGE SCALE GENOMIC DNA]</scope>
    <source>
        <strain evidence="1 2">CCMP332</strain>
    </source>
</reference>
<name>A0ABD3PKD0_9STRA</name>
<evidence type="ECO:0000313" key="2">
    <source>
        <dbReference type="Proteomes" id="UP001516023"/>
    </source>
</evidence>
<dbReference type="EMBL" id="JABMIG020000155">
    <property type="protein sequence ID" value="KAL3788514.1"/>
    <property type="molecule type" value="Genomic_DNA"/>
</dbReference>
<sequence>MELDYRGAMGAFDLKYLIPPLGCPQVRDRVGMAVALTTLLASLRPGIYARHLQFEAMRKTPTWYANVYNAGQAYRTHSLYAKDDRKLHATTCSTAGEWFVRFKHGARLRMGEIRRQNEAISSVMVHAILKLVNQDWEASMNEEDKADIEEFASYLLIAYGLALRGGKKFP</sequence>
<comment type="caution">
    <text evidence="1">The sequence shown here is derived from an EMBL/GenBank/DDBJ whole genome shotgun (WGS) entry which is preliminary data.</text>
</comment>
<accession>A0ABD3PKD0</accession>
<protein>
    <submittedName>
        <fullName evidence="1">Uncharacterized protein</fullName>
    </submittedName>
</protein>
<dbReference type="AlphaFoldDB" id="A0ABD3PKD0"/>
<proteinExistence type="predicted"/>